<gene>
    <name evidence="4" type="ORF">CDL26_10460</name>
</gene>
<dbReference type="InterPro" id="IPR050490">
    <property type="entry name" value="Bact_solute-bd_prot1"/>
</dbReference>
<dbReference type="Pfam" id="PF01547">
    <property type="entry name" value="SBP_bac_1"/>
    <property type="match status" value="1"/>
</dbReference>
<dbReference type="PROSITE" id="PS51257">
    <property type="entry name" value="PROKAR_LIPOPROTEIN"/>
    <property type="match status" value="1"/>
</dbReference>
<dbReference type="Gene3D" id="3.40.190.10">
    <property type="entry name" value="Periplasmic binding protein-like II"/>
    <property type="match status" value="2"/>
</dbReference>
<keyword evidence="3" id="KW-0732">Signal</keyword>
<dbReference type="RefSeq" id="WP_101870903.1">
    <property type="nucleotide sequence ID" value="NZ_NIHS01000017.1"/>
</dbReference>
<evidence type="ECO:0000313" key="4">
    <source>
        <dbReference type="EMBL" id="PLT71936.1"/>
    </source>
</evidence>
<reference evidence="4 5" key="1">
    <citation type="journal article" date="2017" name="Genome Med.">
        <title>A novel Ruminococcus gnavus clade enriched in inflammatory bowel disease patients.</title>
        <authorList>
            <person name="Hall A.B."/>
            <person name="Yassour M."/>
            <person name="Sauk J."/>
            <person name="Garner A."/>
            <person name="Jiang X."/>
            <person name="Arthur T."/>
            <person name="Lagoudas G.K."/>
            <person name="Vatanen T."/>
            <person name="Fornelos N."/>
            <person name="Wilson R."/>
            <person name="Bertha M."/>
            <person name="Cohen M."/>
            <person name="Garber J."/>
            <person name="Khalili H."/>
            <person name="Gevers D."/>
            <person name="Ananthakrishnan A.N."/>
            <person name="Kugathasan S."/>
            <person name="Lander E.S."/>
            <person name="Blainey P."/>
            <person name="Vlamakis H."/>
            <person name="Xavier R.J."/>
            <person name="Huttenhower C."/>
        </authorList>
    </citation>
    <scope>NUCLEOTIDE SEQUENCE [LARGE SCALE GENOMIC DNA]</scope>
    <source>
        <strain evidence="4 5">RJX1124</strain>
    </source>
</reference>
<dbReference type="PANTHER" id="PTHR43649:SF29">
    <property type="entry name" value="OSMOPROTECTIVE COMPOUNDS-BINDING PROTEIN GGTB"/>
    <property type="match status" value="1"/>
</dbReference>
<name>A0A2N5P9X2_MEDGN</name>
<evidence type="ECO:0000256" key="3">
    <source>
        <dbReference type="SAM" id="SignalP"/>
    </source>
</evidence>
<evidence type="ECO:0000313" key="5">
    <source>
        <dbReference type="Proteomes" id="UP000234891"/>
    </source>
</evidence>
<comment type="similarity">
    <text evidence="1">Belongs to the bacterial solute-binding protein 1 family.</text>
</comment>
<dbReference type="SUPFAM" id="SSF53850">
    <property type="entry name" value="Periplasmic binding protein-like II"/>
    <property type="match status" value="1"/>
</dbReference>
<keyword evidence="2" id="KW-0813">Transport</keyword>
<protein>
    <recommendedName>
        <fullName evidence="6">Extracellular solute-binding protein</fullName>
    </recommendedName>
</protein>
<dbReference type="Proteomes" id="UP000234891">
    <property type="component" value="Unassembled WGS sequence"/>
</dbReference>
<sequence length="449" mass="49411">MKKRVIATFLSVMMAASVLVGCGSDQKEEKKEETTAWQDVDYSGEDPKLEKKIKILSIWAEDNDNGILINKICQDYKDNVNPNFEWEYEMVSADNLTQKIATLSASNDLPDLFAYEAGAPLTTLIEADKVANVSEIVETLGVSDSLNEGAVELMKGLSGTDDLYDLPLGLNVEGFWYNKELFEKAGCEAPTTWDEFEAVLEKLDAAGIQPLSTGGSDKWLATRLINAYAVRTMGNDALTKAAEGEIDYTDEGFVEAAQKLADWSEKGYFGEGVTTVDANTAGSMVMSGKAAIFYTGSWFTQNLTDPSQNPAGEDGIGFFNIPVVDESVSSATSYSMNCGNILALDKAKFDEGTAWFLKYFIENMGNLAMEELGTVKGYTYTTEAEDMDSYTKLVLDEIDKSTEGFAWWEAKMNAELSKVAQENVQPLLNGDMSAEEYMQSIQDVYDMNK</sequence>
<evidence type="ECO:0008006" key="6">
    <source>
        <dbReference type="Google" id="ProtNLM"/>
    </source>
</evidence>
<accession>A0A2N5P9X2</accession>
<comment type="caution">
    <text evidence="4">The sequence shown here is derived from an EMBL/GenBank/DDBJ whole genome shotgun (WGS) entry which is preliminary data.</text>
</comment>
<organism evidence="4 5">
    <name type="scientific">Mediterraneibacter gnavus</name>
    <name type="common">Ruminococcus gnavus</name>
    <dbReference type="NCBI Taxonomy" id="33038"/>
    <lineage>
        <taxon>Bacteria</taxon>
        <taxon>Bacillati</taxon>
        <taxon>Bacillota</taxon>
        <taxon>Clostridia</taxon>
        <taxon>Lachnospirales</taxon>
        <taxon>Lachnospiraceae</taxon>
        <taxon>Mediterraneibacter</taxon>
    </lineage>
</organism>
<dbReference type="EMBL" id="NIHS01000017">
    <property type="protein sequence ID" value="PLT71936.1"/>
    <property type="molecule type" value="Genomic_DNA"/>
</dbReference>
<evidence type="ECO:0000256" key="1">
    <source>
        <dbReference type="ARBA" id="ARBA00008520"/>
    </source>
</evidence>
<evidence type="ECO:0000256" key="2">
    <source>
        <dbReference type="ARBA" id="ARBA00022448"/>
    </source>
</evidence>
<dbReference type="AlphaFoldDB" id="A0A2N5P9X2"/>
<feature type="chain" id="PRO_5038598145" description="Extracellular solute-binding protein" evidence="3">
    <location>
        <begin position="21"/>
        <end position="449"/>
    </location>
</feature>
<dbReference type="PANTHER" id="PTHR43649">
    <property type="entry name" value="ARABINOSE-BINDING PROTEIN-RELATED"/>
    <property type="match status" value="1"/>
</dbReference>
<dbReference type="InterPro" id="IPR006059">
    <property type="entry name" value="SBP"/>
</dbReference>
<proteinExistence type="inferred from homology"/>
<feature type="signal peptide" evidence="3">
    <location>
        <begin position="1"/>
        <end position="20"/>
    </location>
</feature>